<evidence type="ECO:0000313" key="6">
    <source>
        <dbReference type="Proteomes" id="UP000644195"/>
    </source>
</evidence>
<keyword evidence="1 5" id="KW-0645">Protease</keyword>
<keyword evidence="6" id="KW-1185">Reference proteome</keyword>
<reference evidence="5 6" key="1">
    <citation type="submission" date="2020-12" db="EMBL/GenBank/DDBJ databases">
        <title>Genome of Pca MAFF 106156.</title>
        <authorList>
            <person name="Fujikawa T."/>
            <person name="Inoue Y."/>
        </authorList>
    </citation>
    <scope>NUCLEOTIDE SEQUENCE [LARGE SCALE GENOMIC DNA]</scope>
    <source>
        <strain evidence="5 6">MAFF 106156</strain>
    </source>
</reference>
<dbReference type="Gene3D" id="3.90.70.20">
    <property type="match status" value="1"/>
</dbReference>
<sequence length="276" mass="30200">MVNEVAVVKNIPNHIGVTSSLAPIQAGSSTTPEELMPDPGHINDTRWRELPDNLSSAALARFDQNKCTINLGISKRAMCSGLSLSWNAMIHEGKDHPTPYASAERMRFLSSFEGVVHARTVHNFYRSEHKFLLKFSSENPGISNAAMAGTSSLLQAAELNGLKLTPSLEDRSMSDLPFLIVCKYSGRYRSVDEDALDLVGDAILSSRKGVMSIYSDDEAHSLGFSVSEDGREATLFDPNLGEFHIKSEALKQTIESISDANGMPLIGIQVFASRRR</sequence>
<dbReference type="GO" id="GO:0006508">
    <property type="term" value="P:proteolysis"/>
    <property type="evidence" value="ECO:0007669"/>
    <property type="project" value="UniProtKB-KW"/>
</dbReference>
<comment type="caution">
    <text evidence="5">The sequence shown here is derived from an EMBL/GenBank/DDBJ whole genome shotgun (WGS) entry which is preliminary data.</text>
</comment>
<gene>
    <name evidence="5" type="ORF">JHZ66_27115</name>
</gene>
<dbReference type="EMBL" id="JAEVFO010000101">
    <property type="protein sequence ID" value="MBM0142409.1"/>
    <property type="molecule type" value="Genomic_DNA"/>
</dbReference>
<name>A0ABS1XLN8_PSEC1</name>
<accession>A0ABS1XLN8</accession>
<dbReference type="NCBIfam" id="TIGR01586">
    <property type="entry name" value="yopT_cys_prot"/>
    <property type="match status" value="1"/>
</dbReference>
<dbReference type="Proteomes" id="UP000644195">
    <property type="component" value="Unassembled WGS sequence"/>
</dbReference>
<evidence type="ECO:0000256" key="1">
    <source>
        <dbReference type="ARBA" id="ARBA00022670"/>
    </source>
</evidence>
<dbReference type="InterPro" id="IPR006473">
    <property type="entry name" value="Peptidase_C58_Yopt"/>
</dbReference>
<evidence type="ECO:0000256" key="3">
    <source>
        <dbReference type="ARBA" id="ARBA00022807"/>
    </source>
</evidence>
<dbReference type="Pfam" id="PF03543">
    <property type="entry name" value="Peptidase_C58"/>
    <property type="match status" value="1"/>
</dbReference>
<keyword evidence="3" id="KW-0788">Thiol protease</keyword>
<dbReference type="GO" id="GO:0008233">
    <property type="term" value="F:peptidase activity"/>
    <property type="evidence" value="ECO:0007669"/>
    <property type="project" value="UniProtKB-KW"/>
</dbReference>
<keyword evidence="2" id="KW-0378">Hydrolase</keyword>
<feature type="domain" description="Peptidase C58 YopT-type" evidence="4">
    <location>
        <begin position="75"/>
        <end position="249"/>
    </location>
</feature>
<dbReference type="SUPFAM" id="SSF54001">
    <property type="entry name" value="Cysteine proteinases"/>
    <property type="match status" value="1"/>
</dbReference>
<dbReference type="InterPro" id="IPR038765">
    <property type="entry name" value="Papain-like_cys_pep_sf"/>
</dbReference>
<evidence type="ECO:0000313" key="5">
    <source>
        <dbReference type="EMBL" id="MBM0142409.1"/>
    </source>
</evidence>
<organism evidence="5 6">
    <name type="scientific">Pseudomonas cannabina pv. alisalensis</name>
    <dbReference type="NCBI Taxonomy" id="757414"/>
    <lineage>
        <taxon>Bacteria</taxon>
        <taxon>Pseudomonadati</taxon>
        <taxon>Pseudomonadota</taxon>
        <taxon>Gammaproteobacteria</taxon>
        <taxon>Pseudomonadales</taxon>
        <taxon>Pseudomonadaceae</taxon>
        <taxon>Pseudomonas</taxon>
    </lineage>
</organism>
<protein>
    <submittedName>
        <fullName evidence="5">YopT-type cysteine protease domain-containing protein</fullName>
    </submittedName>
</protein>
<evidence type="ECO:0000259" key="4">
    <source>
        <dbReference type="Pfam" id="PF03543"/>
    </source>
</evidence>
<proteinExistence type="predicted"/>
<dbReference type="RefSeq" id="WP_122320240.1">
    <property type="nucleotide sequence ID" value="NZ_JAEVFO010000101.1"/>
</dbReference>
<evidence type="ECO:0000256" key="2">
    <source>
        <dbReference type="ARBA" id="ARBA00022801"/>
    </source>
</evidence>